<evidence type="ECO:0000313" key="2">
    <source>
        <dbReference type="EMBL" id="ETW77435.1"/>
    </source>
</evidence>
<dbReference type="EMBL" id="KI925463">
    <property type="protein sequence ID" value="ETW77435.1"/>
    <property type="molecule type" value="Genomic_DNA"/>
</dbReference>
<feature type="region of interest" description="Disordered" evidence="1">
    <location>
        <begin position="60"/>
        <end position="163"/>
    </location>
</feature>
<dbReference type="AlphaFoldDB" id="W4JWG9"/>
<organism evidence="2 3">
    <name type="scientific">Heterobasidion irregulare (strain TC 32-1)</name>
    <dbReference type="NCBI Taxonomy" id="747525"/>
    <lineage>
        <taxon>Eukaryota</taxon>
        <taxon>Fungi</taxon>
        <taxon>Dikarya</taxon>
        <taxon>Basidiomycota</taxon>
        <taxon>Agaricomycotina</taxon>
        <taxon>Agaricomycetes</taxon>
        <taxon>Russulales</taxon>
        <taxon>Bondarzewiaceae</taxon>
        <taxon>Heterobasidion</taxon>
        <taxon>Heterobasidion annosum species complex</taxon>
    </lineage>
</organism>
<feature type="compositionally biased region" description="Low complexity" evidence="1">
    <location>
        <begin position="1"/>
        <end position="11"/>
    </location>
</feature>
<feature type="compositionally biased region" description="Low complexity" evidence="1">
    <location>
        <begin position="19"/>
        <end position="32"/>
    </location>
</feature>
<dbReference type="KEGG" id="hir:HETIRDRAFT_143458"/>
<protein>
    <submittedName>
        <fullName evidence="2">Uncharacterized protein</fullName>
    </submittedName>
</protein>
<feature type="compositionally biased region" description="Polar residues" evidence="1">
    <location>
        <begin position="112"/>
        <end position="132"/>
    </location>
</feature>
<accession>W4JWG9</accession>
<sequence length="163" mass="16658">MMGISPPRSNRLPPPPSPSSGVRSPPRLVHTVPPLPPPPYPTGIEAAAAGKSVLVVPISPSTTKKRASPPPTKMTIVDGLPPRASSRVGTPPSLPPHMSGTGPVPLLPPRTGSPTLSSSQTAHHPSNQNQSFPHMAIPVPRLSSMGGPMDGPPPPKVAVGDIS</sequence>
<dbReference type="InParanoid" id="W4JWG9"/>
<evidence type="ECO:0000256" key="1">
    <source>
        <dbReference type="SAM" id="MobiDB-lite"/>
    </source>
</evidence>
<keyword evidence="3" id="KW-1185">Reference proteome</keyword>
<dbReference type="GeneID" id="20667030"/>
<dbReference type="Proteomes" id="UP000030671">
    <property type="component" value="Unassembled WGS sequence"/>
</dbReference>
<dbReference type="RefSeq" id="XP_009550940.1">
    <property type="nucleotide sequence ID" value="XM_009552645.1"/>
</dbReference>
<reference evidence="2 3" key="1">
    <citation type="journal article" date="2012" name="New Phytol.">
        <title>Insight into trade-off between wood decay and parasitism from the genome of a fungal forest pathogen.</title>
        <authorList>
            <person name="Olson A."/>
            <person name="Aerts A."/>
            <person name="Asiegbu F."/>
            <person name="Belbahri L."/>
            <person name="Bouzid O."/>
            <person name="Broberg A."/>
            <person name="Canback B."/>
            <person name="Coutinho P.M."/>
            <person name="Cullen D."/>
            <person name="Dalman K."/>
            <person name="Deflorio G."/>
            <person name="van Diepen L.T."/>
            <person name="Dunand C."/>
            <person name="Duplessis S."/>
            <person name="Durling M."/>
            <person name="Gonthier P."/>
            <person name="Grimwood J."/>
            <person name="Fossdal C.G."/>
            <person name="Hansson D."/>
            <person name="Henrissat B."/>
            <person name="Hietala A."/>
            <person name="Himmelstrand K."/>
            <person name="Hoffmeister D."/>
            <person name="Hogberg N."/>
            <person name="James T.Y."/>
            <person name="Karlsson M."/>
            <person name="Kohler A."/>
            <person name="Kues U."/>
            <person name="Lee Y.H."/>
            <person name="Lin Y.C."/>
            <person name="Lind M."/>
            <person name="Lindquist E."/>
            <person name="Lombard V."/>
            <person name="Lucas S."/>
            <person name="Lunden K."/>
            <person name="Morin E."/>
            <person name="Murat C."/>
            <person name="Park J."/>
            <person name="Raffaello T."/>
            <person name="Rouze P."/>
            <person name="Salamov A."/>
            <person name="Schmutz J."/>
            <person name="Solheim H."/>
            <person name="Stahlberg J."/>
            <person name="Velez H."/>
            <person name="de Vries R.P."/>
            <person name="Wiebenga A."/>
            <person name="Woodward S."/>
            <person name="Yakovlev I."/>
            <person name="Garbelotto M."/>
            <person name="Martin F."/>
            <person name="Grigoriev I.V."/>
            <person name="Stenlid J."/>
        </authorList>
    </citation>
    <scope>NUCLEOTIDE SEQUENCE [LARGE SCALE GENOMIC DNA]</scope>
    <source>
        <strain evidence="2 3">TC 32-1</strain>
    </source>
</reference>
<dbReference type="OrthoDB" id="10651632at2759"/>
<gene>
    <name evidence="2" type="ORF">HETIRDRAFT_143458</name>
</gene>
<evidence type="ECO:0000313" key="3">
    <source>
        <dbReference type="Proteomes" id="UP000030671"/>
    </source>
</evidence>
<dbReference type="HOGENOM" id="CLU_1627278_0_0_1"/>
<feature type="region of interest" description="Disordered" evidence="1">
    <location>
        <begin position="1"/>
        <end position="44"/>
    </location>
</feature>
<proteinExistence type="predicted"/>
<dbReference type="STRING" id="747525.W4JWG9"/>
<name>W4JWG9_HETIT</name>